<sequence length="114" mass="12660">MNLTGRAKKLVIIIGEHERVYSRPLYEAIVFAAKKYRLSGATVTRGMLSFGNDSLNSSAKVFELAGDFPMMITLVDVAERIEDFSGIMSKLLDKANSGGIIYHEEVNVVRYGKQ</sequence>
<dbReference type="RefSeq" id="WP_111445437.1">
    <property type="nucleotide sequence ID" value="NZ_QKZK01000011.1"/>
</dbReference>
<keyword evidence="3" id="KW-1185">Reference proteome</keyword>
<reference evidence="2 3" key="1">
    <citation type="submission" date="2018-06" db="EMBL/GenBank/DDBJ databases">
        <title>Genomic Encyclopedia of Archaeal and Bacterial Type Strains, Phase II (KMG-II): from individual species to whole genera.</title>
        <authorList>
            <person name="Goeker M."/>
        </authorList>
    </citation>
    <scope>NUCLEOTIDE SEQUENCE [LARGE SCALE GENOMIC DNA]</scope>
    <source>
        <strain evidence="2 3">DSM 6779</strain>
    </source>
</reference>
<dbReference type="SUPFAM" id="SSF54913">
    <property type="entry name" value="GlnB-like"/>
    <property type="match status" value="1"/>
</dbReference>
<dbReference type="AlphaFoldDB" id="A0A2W7NFG4"/>
<dbReference type="InterPro" id="IPR003793">
    <property type="entry name" value="UPF0166"/>
</dbReference>
<dbReference type="PANTHER" id="PTHR35983:SF1">
    <property type="entry name" value="UPF0166 PROTEIN TM_0021"/>
    <property type="match status" value="1"/>
</dbReference>
<evidence type="ECO:0000313" key="2">
    <source>
        <dbReference type="EMBL" id="PZX16907.1"/>
    </source>
</evidence>
<dbReference type="Gene3D" id="3.30.70.120">
    <property type="match status" value="1"/>
</dbReference>
<gene>
    <name evidence="2" type="ORF">LX69_01722</name>
</gene>
<evidence type="ECO:0000256" key="1">
    <source>
        <dbReference type="ARBA" id="ARBA00010554"/>
    </source>
</evidence>
<comment type="similarity">
    <text evidence="1">Belongs to the UPF0166 family.</text>
</comment>
<dbReference type="EMBL" id="QKZK01000011">
    <property type="protein sequence ID" value="PZX16907.1"/>
    <property type="molecule type" value="Genomic_DNA"/>
</dbReference>
<dbReference type="InterPro" id="IPR011322">
    <property type="entry name" value="N-reg_PII-like_a/b"/>
</dbReference>
<dbReference type="PANTHER" id="PTHR35983">
    <property type="entry name" value="UPF0166 PROTEIN TM_0021"/>
    <property type="match status" value="1"/>
</dbReference>
<name>A0A2W7NFG4_9BACT</name>
<dbReference type="OrthoDB" id="9795599at2"/>
<accession>A0A2W7NFG4</accession>
<dbReference type="InterPro" id="IPR015867">
    <property type="entry name" value="N-reg_PII/ATP_PRibTrfase_C"/>
</dbReference>
<organism evidence="2 3">
    <name type="scientific">Breznakibacter xylanolyticus</name>
    <dbReference type="NCBI Taxonomy" id="990"/>
    <lineage>
        <taxon>Bacteria</taxon>
        <taxon>Pseudomonadati</taxon>
        <taxon>Bacteroidota</taxon>
        <taxon>Bacteroidia</taxon>
        <taxon>Marinilabiliales</taxon>
        <taxon>Marinilabiliaceae</taxon>
        <taxon>Breznakibacter</taxon>
    </lineage>
</organism>
<dbReference type="Pfam" id="PF02641">
    <property type="entry name" value="DUF190"/>
    <property type="match status" value="1"/>
</dbReference>
<dbReference type="Proteomes" id="UP000249239">
    <property type="component" value="Unassembled WGS sequence"/>
</dbReference>
<evidence type="ECO:0000313" key="3">
    <source>
        <dbReference type="Proteomes" id="UP000249239"/>
    </source>
</evidence>
<proteinExistence type="inferred from homology"/>
<protein>
    <submittedName>
        <fullName evidence="2">Uncharacterized protein</fullName>
    </submittedName>
</protein>
<comment type="caution">
    <text evidence="2">The sequence shown here is derived from an EMBL/GenBank/DDBJ whole genome shotgun (WGS) entry which is preliminary data.</text>
</comment>